<name>C6WXP5_METML</name>
<organism evidence="7 8">
    <name type="scientific">Methylotenera mobilis (strain JLW8 / ATCC BAA-1282 / DSM 17540)</name>
    <dbReference type="NCBI Taxonomy" id="583345"/>
    <lineage>
        <taxon>Bacteria</taxon>
        <taxon>Pseudomonadati</taxon>
        <taxon>Pseudomonadota</taxon>
        <taxon>Betaproteobacteria</taxon>
        <taxon>Nitrosomonadales</taxon>
        <taxon>Methylophilaceae</taxon>
        <taxon>Methylotenera</taxon>
    </lineage>
</organism>
<reference evidence="7 8" key="2">
    <citation type="journal article" date="2011" name="J. Bacteriol.">
        <title>Genomes of three methylotrophs from a single niche uncover genetic and metabolic divergence of Methylophilaceae.</title>
        <authorList>
            <person name="Lapidus A."/>
            <person name="Clum A."/>
            <person name="Labutti K."/>
            <person name="Kaluzhnaya M.G."/>
            <person name="Lim S."/>
            <person name="Beck D.A."/>
            <person name="Glavina Del Rio T."/>
            <person name="Nolan M."/>
            <person name="Mavromatis K."/>
            <person name="Huntemann M."/>
            <person name="Lucas S."/>
            <person name="Lidstrom M.E."/>
            <person name="Ivanova N."/>
            <person name="Chistoserdova L."/>
        </authorList>
    </citation>
    <scope>NUCLEOTIDE SEQUENCE [LARGE SCALE GENOMIC DNA]</scope>
    <source>
        <strain evidence="8">JLW8 / ATCC BAA-1282 / DSM 17540</strain>
    </source>
</reference>
<dbReference type="PANTHER" id="PTHR37422:SF17">
    <property type="entry name" value="O-ANTIGEN LIGASE"/>
    <property type="match status" value="1"/>
</dbReference>
<dbReference type="EMBL" id="CP001672">
    <property type="protein sequence ID" value="ACT48694.1"/>
    <property type="molecule type" value="Genomic_DNA"/>
</dbReference>
<dbReference type="GO" id="GO:0016020">
    <property type="term" value="C:membrane"/>
    <property type="evidence" value="ECO:0007669"/>
    <property type="project" value="UniProtKB-SubCell"/>
</dbReference>
<feature type="transmembrane region" description="Helical" evidence="5">
    <location>
        <begin position="223"/>
        <end position="241"/>
    </location>
</feature>
<dbReference type="HOGENOM" id="CLU_583651_0_0_4"/>
<feature type="transmembrane region" description="Helical" evidence="5">
    <location>
        <begin position="395"/>
        <end position="413"/>
    </location>
</feature>
<evidence type="ECO:0000313" key="7">
    <source>
        <dbReference type="EMBL" id="ACT48694.1"/>
    </source>
</evidence>
<dbReference type="STRING" id="583345.Mmol_1790"/>
<feature type="transmembrane region" description="Helical" evidence="5">
    <location>
        <begin position="175"/>
        <end position="192"/>
    </location>
</feature>
<evidence type="ECO:0000256" key="5">
    <source>
        <dbReference type="SAM" id="Phobius"/>
    </source>
</evidence>
<dbReference type="InterPro" id="IPR007016">
    <property type="entry name" value="O-antigen_ligase-rel_domated"/>
</dbReference>
<feature type="transmembrane region" description="Helical" evidence="5">
    <location>
        <begin position="55"/>
        <end position="73"/>
    </location>
</feature>
<dbReference type="Proteomes" id="UP000002742">
    <property type="component" value="Chromosome"/>
</dbReference>
<dbReference type="InterPro" id="IPR051533">
    <property type="entry name" value="WaaL-like"/>
</dbReference>
<gene>
    <name evidence="7" type="ordered locus">Mmol_1790</name>
</gene>
<feature type="transmembrane region" description="Helical" evidence="5">
    <location>
        <begin position="340"/>
        <end position="360"/>
    </location>
</feature>
<dbReference type="PANTHER" id="PTHR37422">
    <property type="entry name" value="TEICHURONIC ACID BIOSYNTHESIS PROTEIN TUAE"/>
    <property type="match status" value="1"/>
</dbReference>
<comment type="subcellular location">
    <subcellularLocation>
        <location evidence="1">Membrane</location>
        <topology evidence="1">Multi-pass membrane protein</topology>
    </subcellularLocation>
</comment>
<accession>C6WXP5</accession>
<feature type="transmembrane region" description="Helical" evidence="5">
    <location>
        <begin position="115"/>
        <end position="132"/>
    </location>
</feature>
<feature type="transmembrane region" description="Helical" evidence="5">
    <location>
        <begin position="248"/>
        <end position="270"/>
    </location>
</feature>
<keyword evidence="3 5" id="KW-1133">Transmembrane helix</keyword>
<sequence length="424" mass="47806">MMLSSHVQFKTQPPKEASLRVLLLVLLYTWVIYFLLSFTSGAYKNINAEVADGTFSNKLFWISVFIYALYLWQMRKTYKLYNLSWHIYLLIIYMVLAVLSAFWSDVPLISLRRSLQQVMMIFCLLTPFLHGVNRTLILDKVCQVLAIFILINVALIPVFGIADFGYRGICPQKNILGQISTVAFFFCSYAAIAKVGVLRKGYVAISIMAVGLCLISNSKTSLALLVSVPVLSFVLIQFATIEDNLKRIAWLFFIIITTYLIYAASILIPFDIYDISSLMYHDRTFTGRTAIWDFSGYYINQSPVVGFGYGSFWGVGSSSKAIGQGFIDGLLQAHNGYVDIVLELGYLGLAVATLFILVLVNNIFKTSKKHKMLGMLLFSSLLFVLLNNTMESSLFRGYAPLWIVVLLCVGLASPEYEKIDQERL</sequence>
<keyword evidence="8" id="KW-1185">Reference proteome</keyword>
<dbReference type="eggNOG" id="COG3307">
    <property type="taxonomic scope" value="Bacteria"/>
</dbReference>
<feature type="domain" description="O-antigen ligase-related" evidence="6">
    <location>
        <begin position="206"/>
        <end position="351"/>
    </location>
</feature>
<reference evidence="8" key="1">
    <citation type="submission" date="2009-07" db="EMBL/GenBank/DDBJ databases">
        <title>Complete sequence of Methylotenera mobilis JLW8.</title>
        <authorList>
            <consortium name="US DOE Joint Genome Institute"/>
            <person name="Lucas S."/>
            <person name="Copeland A."/>
            <person name="Lapidus A."/>
            <person name="Glavina del Rio T."/>
            <person name="Tice H."/>
            <person name="Bruce D."/>
            <person name="Goodwin L."/>
            <person name="Pitluck S."/>
            <person name="LaButti K.M."/>
            <person name="Clum A."/>
            <person name="Larimer F."/>
            <person name="Land M."/>
            <person name="Hauser L."/>
            <person name="Kyrpides N."/>
            <person name="Mikhailova N."/>
            <person name="Kayluzhnaya M."/>
            <person name="Chistoserdova L."/>
        </authorList>
    </citation>
    <scope>NUCLEOTIDE SEQUENCE [LARGE SCALE GENOMIC DNA]</scope>
    <source>
        <strain evidence="8">JLW8 / ATCC BAA-1282 / DSM 17540</strain>
    </source>
</reference>
<dbReference type="KEGG" id="mmb:Mmol_1790"/>
<feature type="transmembrane region" description="Helical" evidence="5">
    <location>
        <begin position="372"/>
        <end position="389"/>
    </location>
</feature>
<evidence type="ECO:0000256" key="1">
    <source>
        <dbReference type="ARBA" id="ARBA00004141"/>
    </source>
</evidence>
<proteinExistence type="predicted"/>
<protein>
    <submittedName>
        <fullName evidence="7">O-antigen polymerase</fullName>
    </submittedName>
</protein>
<evidence type="ECO:0000256" key="4">
    <source>
        <dbReference type="ARBA" id="ARBA00023136"/>
    </source>
</evidence>
<dbReference type="AlphaFoldDB" id="C6WXP5"/>
<evidence type="ECO:0000259" key="6">
    <source>
        <dbReference type="Pfam" id="PF04932"/>
    </source>
</evidence>
<dbReference type="Pfam" id="PF04932">
    <property type="entry name" value="Wzy_C"/>
    <property type="match status" value="1"/>
</dbReference>
<evidence type="ECO:0000256" key="3">
    <source>
        <dbReference type="ARBA" id="ARBA00022989"/>
    </source>
</evidence>
<evidence type="ECO:0000256" key="2">
    <source>
        <dbReference type="ARBA" id="ARBA00022692"/>
    </source>
</evidence>
<feature type="transmembrane region" description="Helical" evidence="5">
    <location>
        <begin position="85"/>
        <end position="103"/>
    </location>
</feature>
<feature type="transmembrane region" description="Helical" evidence="5">
    <location>
        <begin position="144"/>
        <end position="169"/>
    </location>
</feature>
<evidence type="ECO:0000313" key="8">
    <source>
        <dbReference type="Proteomes" id="UP000002742"/>
    </source>
</evidence>
<keyword evidence="4 5" id="KW-0472">Membrane</keyword>
<feature type="transmembrane region" description="Helical" evidence="5">
    <location>
        <begin position="21"/>
        <end position="43"/>
    </location>
</feature>
<keyword evidence="2 5" id="KW-0812">Transmembrane</keyword>